<feature type="transmembrane region" description="Helical" evidence="1">
    <location>
        <begin position="328"/>
        <end position="348"/>
    </location>
</feature>
<keyword evidence="1" id="KW-0812">Transmembrane</keyword>
<keyword evidence="1" id="KW-0472">Membrane</keyword>
<dbReference type="EMBL" id="JAUSVM010000001">
    <property type="protein sequence ID" value="MDQ0425792.1"/>
    <property type="molecule type" value="Genomic_DNA"/>
</dbReference>
<dbReference type="InterPro" id="IPR002035">
    <property type="entry name" value="VWF_A"/>
</dbReference>
<comment type="caution">
    <text evidence="3">The sequence shown here is derived from an EMBL/GenBank/DDBJ whole genome shotgun (WGS) entry which is preliminary data.</text>
</comment>
<evidence type="ECO:0000313" key="4">
    <source>
        <dbReference type="Proteomes" id="UP001240250"/>
    </source>
</evidence>
<keyword evidence="1" id="KW-1133">Transmembrane helix</keyword>
<dbReference type="Pfam" id="PF13519">
    <property type="entry name" value="VWA_2"/>
    <property type="match status" value="1"/>
</dbReference>
<protein>
    <submittedName>
        <fullName evidence="3">Ca-activated chloride channel family protein</fullName>
    </submittedName>
</protein>
<dbReference type="Proteomes" id="UP001240250">
    <property type="component" value="Unassembled WGS sequence"/>
</dbReference>
<feature type="domain" description="VWFA" evidence="2">
    <location>
        <begin position="86"/>
        <end position="289"/>
    </location>
</feature>
<evidence type="ECO:0000259" key="2">
    <source>
        <dbReference type="PROSITE" id="PS50234"/>
    </source>
</evidence>
<sequence length="359" mass="37675">MSARTVVPVAVVLLTAVPVLLVCVGQALALRVERTGGRLRVRRSDAPRAGGWTWWRRAALVVVLGVVGLTPTTAATQAGGARVGVQVWFVVDRTGSMAAEDWGPGDPVVRGPGLPPEPSVQRLDGVRHDVVSLAGDLPGGSYAVVGFADEAGTQLPLTDDVNAVRAWAQTVTQEVTAGSAGTSRDRALEVLTRSLQDARDRDPAMVRLVFYLSDGEQTADAEPGSFAEVAELVDGGAVLGYGTAAGAPMREFDGVARPDAPYIPDPDDPSRPALSRADEAALREVAAELGVPYVHRDGPTPTADLVADVDVAAIAADGRADLSTQRDLVWPFALLAGALLAAEAWTWARASSRRRRRTS</sequence>
<keyword evidence="4" id="KW-1185">Reference proteome</keyword>
<accession>A0ABU0GK99</accession>
<organism evidence="3 4">
    <name type="scientific">Cellulomonas iranensis</name>
    <dbReference type="NCBI Taxonomy" id="76862"/>
    <lineage>
        <taxon>Bacteria</taxon>
        <taxon>Bacillati</taxon>
        <taxon>Actinomycetota</taxon>
        <taxon>Actinomycetes</taxon>
        <taxon>Micrococcales</taxon>
        <taxon>Cellulomonadaceae</taxon>
        <taxon>Cellulomonas</taxon>
    </lineage>
</organism>
<dbReference type="InterPro" id="IPR036465">
    <property type="entry name" value="vWFA_dom_sf"/>
</dbReference>
<dbReference type="PROSITE" id="PS50234">
    <property type="entry name" value="VWFA"/>
    <property type="match status" value="1"/>
</dbReference>
<dbReference type="RefSeq" id="WP_070319500.1">
    <property type="nucleotide sequence ID" value="NZ_JAUSVM010000001.1"/>
</dbReference>
<gene>
    <name evidence="3" type="ORF">JO380_002173</name>
</gene>
<dbReference type="SUPFAM" id="SSF53300">
    <property type="entry name" value="vWA-like"/>
    <property type="match status" value="1"/>
</dbReference>
<reference evidence="3 4" key="1">
    <citation type="submission" date="2023-07" db="EMBL/GenBank/DDBJ databases">
        <title>Sequencing the genomes of 1000 actinobacteria strains.</title>
        <authorList>
            <person name="Klenk H.-P."/>
        </authorList>
    </citation>
    <scope>NUCLEOTIDE SEQUENCE [LARGE SCALE GENOMIC DNA]</scope>
    <source>
        <strain evidence="3 4">DSM 14785</strain>
    </source>
</reference>
<proteinExistence type="predicted"/>
<name>A0ABU0GK99_9CELL</name>
<evidence type="ECO:0000313" key="3">
    <source>
        <dbReference type="EMBL" id="MDQ0425792.1"/>
    </source>
</evidence>
<dbReference type="Gene3D" id="3.40.50.410">
    <property type="entry name" value="von Willebrand factor, type A domain"/>
    <property type="match status" value="1"/>
</dbReference>
<evidence type="ECO:0000256" key="1">
    <source>
        <dbReference type="SAM" id="Phobius"/>
    </source>
</evidence>